<protein>
    <submittedName>
        <fullName evidence="1">Uncharacterized protein</fullName>
    </submittedName>
</protein>
<evidence type="ECO:0000313" key="1">
    <source>
        <dbReference type="EMBL" id="KIL29532.1"/>
    </source>
</evidence>
<dbReference type="Proteomes" id="UP000031970">
    <property type="component" value="Unassembled WGS sequence"/>
</dbReference>
<gene>
    <name evidence="1" type="ORF">B4067_3608</name>
</gene>
<reference evidence="1 2" key="1">
    <citation type="submission" date="2014-11" db="EMBL/GenBank/DDBJ databases">
        <title>Draft Genome Sequences of Nine Bacillus subtilis Strains that Form Spores with High Heat-Resistance.</title>
        <authorList>
            <person name="Krawcyk A.O."/>
            <person name="Berendsen E.M."/>
            <person name="de Jong A."/>
            <person name="Holsappel S."/>
            <person name="Eijlander R.T."/>
            <person name="Wells-Bennik M."/>
            <person name="Kuipers O.P."/>
        </authorList>
    </citation>
    <scope>NUCLEOTIDE SEQUENCE [LARGE SCALE GENOMIC DNA]</scope>
    <source>
        <strain evidence="1 2">B4067</strain>
    </source>
</reference>
<name>A0ABD3ZN24_BACIU</name>
<dbReference type="AlphaFoldDB" id="A0ABD3ZN24"/>
<dbReference type="EMBL" id="JSXS01000158">
    <property type="protein sequence ID" value="KIL29532.1"/>
    <property type="molecule type" value="Genomic_DNA"/>
</dbReference>
<proteinExistence type="predicted"/>
<evidence type="ECO:0000313" key="2">
    <source>
        <dbReference type="Proteomes" id="UP000031970"/>
    </source>
</evidence>
<sequence>MLDFSLTSHPLPFIMIVVVCENQQQRTEAKKQFHERNVLYTFGGVVAFLQDSCMPHIIRQLILLIF</sequence>
<comment type="caution">
    <text evidence="1">The sequence shown here is derived from an EMBL/GenBank/DDBJ whole genome shotgun (WGS) entry which is preliminary data.</text>
</comment>
<accession>A0ABD3ZN24</accession>
<organism evidence="1 2">
    <name type="scientific">Bacillus subtilis subsp. subtilis</name>
    <dbReference type="NCBI Taxonomy" id="135461"/>
    <lineage>
        <taxon>Bacteria</taxon>
        <taxon>Bacillati</taxon>
        <taxon>Bacillota</taxon>
        <taxon>Bacilli</taxon>
        <taxon>Bacillales</taxon>
        <taxon>Bacillaceae</taxon>
        <taxon>Bacillus</taxon>
    </lineage>
</organism>